<organism evidence="1 2">
    <name type="scientific">Pistacia atlantica</name>
    <dbReference type="NCBI Taxonomy" id="434234"/>
    <lineage>
        <taxon>Eukaryota</taxon>
        <taxon>Viridiplantae</taxon>
        <taxon>Streptophyta</taxon>
        <taxon>Embryophyta</taxon>
        <taxon>Tracheophyta</taxon>
        <taxon>Spermatophyta</taxon>
        <taxon>Magnoliopsida</taxon>
        <taxon>eudicotyledons</taxon>
        <taxon>Gunneridae</taxon>
        <taxon>Pentapetalae</taxon>
        <taxon>rosids</taxon>
        <taxon>malvids</taxon>
        <taxon>Sapindales</taxon>
        <taxon>Anacardiaceae</taxon>
        <taxon>Pistacia</taxon>
    </lineage>
</organism>
<keyword evidence="2" id="KW-1185">Reference proteome</keyword>
<name>A0ACC0ZTD4_9ROSI</name>
<gene>
    <name evidence="1" type="ORF">Patl1_34601</name>
</gene>
<reference evidence="2" key="1">
    <citation type="journal article" date="2023" name="G3 (Bethesda)">
        <title>Genome assembly and association tests identify interacting loci associated with vigor, precocity, and sex in interspecific pistachio rootstocks.</title>
        <authorList>
            <person name="Palmer W."/>
            <person name="Jacygrad E."/>
            <person name="Sagayaradj S."/>
            <person name="Cavanaugh K."/>
            <person name="Han R."/>
            <person name="Bertier L."/>
            <person name="Beede B."/>
            <person name="Kafkas S."/>
            <person name="Golino D."/>
            <person name="Preece J."/>
            <person name="Michelmore R."/>
        </authorList>
    </citation>
    <scope>NUCLEOTIDE SEQUENCE [LARGE SCALE GENOMIC DNA]</scope>
</reference>
<dbReference type="EMBL" id="CM047910">
    <property type="protein sequence ID" value="KAJ0076250.1"/>
    <property type="molecule type" value="Genomic_DNA"/>
</dbReference>
<proteinExistence type="predicted"/>
<comment type="caution">
    <text evidence="1">The sequence shown here is derived from an EMBL/GenBank/DDBJ whole genome shotgun (WGS) entry which is preliminary data.</text>
</comment>
<sequence>MLLFHVSSVSMMIK</sequence>
<evidence type="ECO:0000313" key="2">
    <source>
        <dbReference type="Proteomes" id="UP001164250"/>
    </source>
</evidence>
<accession>A0ACC0ZTD4</accession>
<protein>
    <submittedName>
        <fullName evidence="1">Uncharacterized protein</fullName>
    </submittedName>
</protein>
<dbReference type="Proteomes" id="UP001164250">
    <property type="component" value="Chromosome 15"/>
</dbReference>
<evidence type="ECO:0000313" key="1">
    <source>
        <dbReference type="EMBL" id="KAJ0076250.1"/>
    </source>
</evidence>